<proteinExistence type="predicted"/>
<sequence length="341" mass="38600">MEKSHGLTLLSLPAELRNEIHMYLFALTTVLFESTPPKWNTDPAKSLLPRIVNKTHAIPICVSYRQSFLDTRFLWIGLVEFRFDSVETLLNVLSSRPTKQVSEIRRMHLPESNFGFHNKGDPTTLYRYYIHDALKLLPLRLSCLTVIAKDPTLGAIKRFEPTGELQKLISDSPCWKQLRLIYPSSQILACLQNDVVRFLSTRGGDCCLGLFRNNARISRTIYRAHIGGDVGLVQDPDKRDEFELGDHGDEDVAAHLRTPEQLPKAVMLIFERRTDAEGTANALDMPENRSVPQIALQDLSWNDLGRRVIRTMPWGPDTVLYGTPDGPLPNFTPPPPGFNNT</sequence>
<reference evidence="1" key="1">
    <citation type="journal article" date="2020" name="Stud. Mycol.">
        <title>101 Dothideomycetes genomes: a test case for predicting lifestyles and emergence of pathogens.</title>
        <authorList>
            <person name="Haridas S."/>
            <person name="Albert R."/>
            <person name="Binder M."/>
            <person name="Bloem J."/>
            <person name="Labutti K."/>
            <person name="Salamov A."/>
            <person name="Andreopoulos B."/>
            <person name="Baker S."/>
            <person name="Barry K."/>
            <person name="Bills G."/>
            <person name="Bluhm B."/>
            <person name="Cannon C."/>
            <person name="Castanera R."/>
            <person name="Culley D."/>
            <person name="Daum C."/>
            <person name="Ezra D."/>
            <person name="Gonzalez J."/>
            <person name="Henrissat B."/>
            <person name="Kuo A."/>
            <person name="Liang C."/>
            <person name="Lipzen A."/>
            <person name="Lutzoni F."/>
            <person name="Magnuson J."/>
            <person name="Mondo S."/>
            <person name="Nolan M."/>
            <person name="Ohm R."/>
            <person name="Pangilinan J."/>
            <person name="Park H.-J."/>
            <person name="Ramirez L."/>
            <person name="Alfaro M."/>
            <person name="Sun H."/>
            <person name="Tritt A."/>
            <person name="Yoshinaga Y."/>
            <person name="Zwiers L.-H."/>
            <person name="Turgeon B."/>
            <person name="Goodwin S."/>
            <person name="Spatafora J."/>
            <person name="Crous P."/>
            <person name="Grigoriev I."/>
        </authorList>
    </citation>
    <scope>NUCLEOTIDE SEQUENCE</scope>
    <source>
        <strain evidence="1">CBS 125425</strain>
    </source>
</reference>
<keyword evidence="2" id="KW-1185">Reference proteome</keyword>
<gene>
    <name evidence="1" type="ORF">EJ04DRAFT_581164</name>
</gene>
<name>A0A9P4QLG3_9PLEO</name>
<protein>
    <submittedName>
        <fullName evidence="1">Uncharacterized protein</fullName>
    </submittedName>
</protein>
<dbReference type="EMBL" id="ML996270">
    <property type="protein sequence ID" value="KAF2728679.1"/>
    <property type="molecule type" value="Genomic_DNA"/>
</dbReference>
<accession>A0A9P4QLG3</accession>
<comment type="caution">
    <text evidence="1">The sequence shown here is derived from an EMBL/GenBank/DDBJ whole genome shotgun (WGS) entry which is preliminary data.</text>
</comment>
<organism evidence="1 2">
    <name type="scientific">Polyplosphaeria fusca</name>
    <dbReference type="NCBI Taxonomy" id="682080"/>
    <lineage>
        <taxon>Eukaryota</taxon>
        <taxon>Fungi</taxon>
        <taxon>Dikarya</taxon>
        <taxon>Ascomycota</taxon>
        <taxon>Pezizomycotina</taxon>
        <taxon>Dothideomycetes</taxon>
        <taxon>Pleosporomycetidae</taxon>
        <taxon>Pleosporales</taxon>
        <taxon>Tetraplosphaeriaceae</taxon>
        <taxon>Polyplosphaeria</taxon>
    </lineage>
</organism>
<dbReference type="Proteomes" id="UP000799444">
    <property type="component" value="Unassembled WGS sequence"/>
</dbReference>
<dbReference type="AlphaFoldDB" id="A0A9P4QLG3"/>
<evidence type="ECO:0000313" key="1">
    <source>
        <dbReference type="EMBL" id="KAF2728679.1"/>
    </source>
</evidence>
<evidence type="ECO:0000313" key="2">
    <source>
        <dbReference type="Proteomes" id="UP000799444"/>
    </source>
</evidence>